<name>A0A9P4INK1_9PEZI</name>
<dbReference type="InterPro" id="IPR020846">
    <property type="entry name" value="MFS_dom"/>
</dbReference>
<protein>
    <submittedName>
        <fullName evidence="7">MFS general substrate transporter</fullName>
    </submittedName>
</protein>
<dbReference type="GO" id="GO:0005886">
    <property type="term" value="C:plasma membrane"/>
    <property type="evidence" value="ECO:0007669"/>
    <property type="project" value="TreeGrafter"/>
</dbReference>
<feature type="transmembrane region" description="Helical" evidence="5">
    <location>
        <begin position="373"/>
        <end position="393"/>
    </location>
</feature>
<dbReference type="PROSITE" id="PS50850">
    <property type="entry name" value="MFS"/>
    <property type="match status" value="1"/>
</dbReference>
<dbReference type="SUPFAM" id="SSF103473">
    <property type="entry name" value="MFS general substrate transporter"/>
    <property type="match status" value="1"/>
</dbReference>
<dbReference type="AlphaFoldDB" id="A0A9P4INK1"/>
<dbReference type="GO" id="GO:0035879">
    <property type="term" value="P:plasma membrane lactate transport"/>
    <property type="evidence" value="ECO:0007669"/>
    <property type="project" value="TreeGrafter"/>
</dbReference>
<evidence type="ECO:0000256" key="3">
    <source>
        <dbReference type="ARBA" id="ARBA00022989"/>
    </source>
</evidence>
<evidence type="ECO:0000256" key="2">
    <source>
        <dbReference type="ARBA" id="ARBA00022692"/>
    </source>
</evidence>
<keyword evidence="3 5" id="KW-1133">Transmembrane helix</keyword>
<feature type="transmembrane region" description="Helical" evidence="5">
    <location>
        <begin position="37"/>
        <end position="55"/>
    </location>
</feature>
<feature type="transmembrane region" description="Helical" evidence="5">
    <location>
        <begin position="288"/>
        <end position="310"/>
    </location>
</feature>
<feature type="transmembrane region" description="Helical" evidence="5">
    <location>
        <begin position="249"/>
        <end position="268"/>
    </location>
</feature>
<sequence>MSFILEYLVDAIKGLKPTWQPTDNPIKLLAQLNRKQWTFFLIGFCGWTWDAFDFFTVSLTVQPIAKTFHKTNADITWGIGLVLMLRVVGATIFGYACDRYGRKWPWVVNQVLFIVLEMATGFTQTFSQFLAVRALFGIAMGGLYGNAIGTALEDAPTDARGLMSGIIQQGYAFGYLLATVFARALVGTTSHEWRPLYWFGAGPPVLLIIWRLMLPETDVFLERRALRKQTSSLGSTFAKEMKLSFQHHWLVFIYMALLLTGASFMAHGSQDLYPTMLSNQYQFSANRVTVTQVVANLGAMMGGTTGGFMSQIVGRRFTILVLCIIGGALLYPYTFVSNNGILAAAFFEQFCVQGIFGVVPVHLMELAPSSIRTFAVGVAYHIGALVSSASATIEATIGEQFPLPPSKEGVKRYEYGIVMCIFLGCVYGYNVIFTVIGPEARGREMRVTEEDEVVDIVGKVVVHEDDGTDHIETIGEKGAIEYPTKEVVEHRETV</sequence>
<feature type="transmembrane region" description="Helical" evidence="5">
    <location>
        <begin position="196"/>
        <end position="214"/>
    </location>
</feature>
<dbReference type="InterPro" id="IPR005828">
    <property type="entry name" value="MFS_sugar_transport-like"/>
</dbReference>
<evidence type="ECO:0000259" key="6">
    <source>
        <dbReference type="PROSITE" id="PS50850"/>
    </source>
</evidence>
<comment type="caution">
    <text evidence="7">The sequence shown here is derived from an EMBL/GenBank/DDBJ whole genome shotgun (WGS) entry which is preliminary data.</text>
</comment>
<feature type="transmembrane region" description="Helical" evidence="5">
    <location>
        <begin position="170"/>
        <end position="190"/>
    </location>
</feature>
<dbReference type="CDD" id="cd17316">
    <property type="entry name" value="MFS_SV2_like"/>
    <property type="match status" value="1"/>
</dbReference>
<feature type="transmembrane region" description="Helical" evidence="5">
    <location>
        <begin position="413"/>
        <end position="436"/>
    </location>
</feature>
<dbReference type="OrthoDB" id="5296287at2759"/>
<dbReference type="PANTHER" id="PTHR23508">
    <property type="entry name" value="CARBOXYLIC ACID TRANSPORTER PROTEIN HOMOLOG"/>
    <property type="match status" value="1"/>
</dbReference>
<dbReference type="Pfam" id="PF00083">
    <property type="entry name" value="Sugar_tr"/>
    <property type="match status" value="1"/>
</dbReference>
<keyword evidence="4 5" id="KW-0472">Membrane</keyword>
<proteinExistence type="predicted"/>
<dbReference type="Proteomes" id="UP000799772">
    <property type="component" value="Unassembled WGS sequence"/>
</dbReference>
<evidence type="ECO:0000256" key="1">
    <source>
        <dbReference type="ARBA" id="ARBA00004141"/>
    </source>
</evidence>
<dbReference type="PANTHER" id="PTHR23508:SF10">
    <property type="entry name" value="CARBOXYLIC ACID TRANSPORTER PROTEIN HOMOLOG"/>
    <property type="match status" value="1"/>
</dbReference>
<comment type="subcellular location">
    <subcellularLocation>
        <location evidence="1">Membrane</location>
        <topology evidence="1">Multi-pass membrane protein</topology>
    </subcellularLocation>
</comment>
<gene>
    <name evidence="7" type="ORF">NA57DRAFT_52336</name>
</gene>
<evidence type="ECO:0000256" key="5">
    <source>
        <dbReference type="SAM" id="Phobius"/>
    </source>
</evidence>
<keyword evidence="2 5" id="KW-0812">Transmembrane</keyword>
<evidence type="ECO:0000256" key="4">
    <source>
        <dbReference type="ARBA" id="ARBA00023136"/>
    </source>
</evidence>
<dbReference type="InterPro" id="IPR036259">
    <property type="entry name" value="MFS_trans_sf"/>
</dbReference>
<accession>A0A9P4INK1</accession>
<feature type="transmembrane region" description="Helical" evidence="5">
    <location>
        <begin position="129"/>
        <end position="149"/>
    </location>
</feature>
<dbReference type="EMBL" id="ML978122">
    <property type="protein sequence ID" value="KAF2102784.1"/>
    <property type="molecule type" value="Genomic_DNA"/>
</dbReference>
<feature type="transmembrane region" description="Helical" evidence="5">
    <location>
        <begin position="341"/>
        <end position="361"/>
    </location>
</feature>
<feature type="transmembrane region" description="Helical" evidence="5">
    <location>
        <begin position="75"/>
        <end position="97"/>
    </location>
</feature>
<feature type="domain" description="Major facilitator superfamily (MFS) profile" evidence="6">
    <location>
        <begin position="39"/>
        <end position="441"/>
    </location>
</feature>
<evidence type="ECO:0000313" key="7">
    <source>
        <dbReference type="EMBL" id="KAF2102784.1"/>
    </source>
</evidence>
<dbReference type="Gene3D" id="1.20.1250.20">
    <property type="entry name" value="MFS general substrate transporter like domains"/>
    <property type="match status" value="2"/>
</dbReference>
<reference evidence="7" key="1">
    <citation type="journal article" date="2020" name="Stud. Mycol.">
        <title>101 Dothideomycetes genomes: a test case for predicting lifestyles and emergence of pathogens.</title>
        <authorList>
            <person name="Haridas S."/>
            <person name="Albert R."/>
            <person name="Binder M."/>
            <person name="Bloem J."/>
            <person name="Labutti K."/>
            <person name="Salamov A."/>
            <person name="Andreopoulos B."/>
            <person name="Baker S."/>
            <person name="Barry K."/>
            <person name="Bills G."/>
            <person name="Bluhm B."/>
            <person name="Cannon C."/>
            <person name="Castanera R."/>
            <person name="Culley D."/>
            <person name="Daum C."/>
            <person name="Ezra D."/>
            <person name="Gonzalez J."/>
            <person name="Henrissat B."/>
            <person name="Kuo A."/>
            <person name="Liang C."/>
            <person name="Lipzen A."/>
            <person name="Lutzoni F."/>
            <person name="Magnuson J."/>
            <person name="Mondo S."/>
            <person name="Nolan M."/>
            <person name="Ohm R."/>
            <person name="Pangilinan J."/>
            <person name="Park H.-J."/>
            <person name="Ramirez L."/>
            <person name="Alfaro M."/>
            <person name="Sun H."/>
            <person name="Tritt A."/>
            <person name="Yoshinaga Y."/>
            <person name="Zwiers L.-H."/>
            <person name="Turgeon B."/>
            <person name="Goodwin S."/>
            <person name="Spatafora J."/>
            <person name="Crous P."/>
            <person name="Grigoriev I."/>
        </authorList>
    </citation>
    <scope>NUCLEOTIDE SEQUENCE</scope>
    <source>
        <strain evidence="7">CBS 133067</strain>
    </source>
</reference>
<feature type="transmembrane region" description="Helical" evidence="5">
    <location>
        <begin position="317"/>
        <end position="335"/>
    </location>
</feature>
<evidence type="ECO:0000313" key="8">
    <source>
        <dbReference type="Proteomes" id="UP000799772"/>
    </source>
</evidence>
<dbReference type="GO" id="GO:0015355">
    <property type="term" value="F:secondary active monocarboxylate transmembrane transporter activity"/>
    <property type="evidence" value="ECO:0007669"/>
    <property type="project" value="TreeGrafter"/>
</dbReference>
<keyword evidence="8" id="KW-1185">Reference proteome</keyword>
<organism evidence="7 8">
    <name type="scientific">Rhizodiscina lignyota</name>
    <dbReference type="NCBI Taxonomy" id="1504668"/>
    <lineage>
        <taxon>Eukaryota</taxon>
        <taxon>Fungi</taxon>
        <taxon>Dikarya</taxon>
        <taxon>Ascomycota</taxon>
        <taxon>Pezizomycotina</taxon>
        <taxon>Dothideomycetes</taxon>
        <taxon>Pleosporomycetidae</taxon>
        <taxon>Aulographales</taxon>
        <taxon>Rhizodiscinaceae</taxon>
        <taxon>Rhizodiscina</taxon>
    </lineage>
</organism>
<feature type="transmembrane region" description="Helical" evidence="5">
    <location>
        <begin position="104"/>
        <end position="123"/>
    </location>
</feature>